<dbReference type="GO" id="GO:0005634">
    <property type="term" value="C:nucleus"/>
    <property type="evidence" value="ECO:0007669"/>
    <property type="project" value="UniProtKB-SubCell"/>
</dbReference>
<dbReference type="STRING" id="291195.A0A437AJF6"/>
<sequence>KTICRDREDRNDDQTNKEMQYFTPQIFFNYEPPRQEVYVNVKQYAAIRKRKARRDYLDSLMEIQKSSYLHESRHRHAMNRLRAPSGRFLTKEEMAMMRNKKDKSDGNS</sequence>
<dbReference type="AlphaFoldDB" id="A0A437AJF6"/>
<feature type="non-terminal residue" evidence="7">
    <location>
        <position position="1"/>
    </location>
</feature>
<dbReference type="Proteomes" id="UP000282876">
    <property type="component" value="Unassembled WGS sequence"/>
</dbReference>
<comment type="function">
    <text evidence="6">Component of the sequence-specific heterotrimeric transcription factor (NF-Y) which specifically recognizes a 5'-CCAAT-3' box motif found in the promoters of its target genes.</text>
</comment>
<evidence type="ECO:0000256" key="5">
    <source>
        <dbReference type="ARBA" id="ARBA00023242"/>
    </source>
</evidence>
<dbReference type="PROSITE" id="PS51152">
    <property type="entry name" value="NFYA_HAP2_2"/>
    <property type="match status" value="1"/>
</dbReference>
<organism evidence="7 8">
    <name type="scientific">Tubulinosema ratisbonensis</name>
    <dbReference type="NCBI Taxonomy" id="291195"/>
    <lineage>
        <taxon>Eukaryota</taxon>
        <taxon>Fungi</taxon>
        <taxon>Fungi incertae sedis</taxon>
        <taxon>Microsporidia</taxon>
        <taxon>Tubulinosematoidea</taxon>
        <taxon>Tubulinosematidae</taxon>
        <taxon>Tubulinosema</taxon>
    </lineage>
</organism>
<comment type="subunit">
    <text evidence="6">Heterotrimer.</text>
</comment>
<evidence type="ECO:0000256" key="1">
    <source>
        <dbReference type="ARBA" id="ARBA00004123"/>
    </source>
</evidence>
<dbReference type="PANTHER" id="PTHR12632">
    <property type="entry name" value="TRANSCRIPTION FACTOR NF-Y ALPHA-RELATED"/>
    <property type="match status" value="1"/>
</dbReference>
<proteinExistence type="inferred from homology"/>
<keyword evidence="4 6" id="KW-0804">Transcription</keyword>
<evidence type="ECO:0000256" key="4">
    <source>
        <dbReference type="ARBA" id="ARBA00023163"/>
    </source>
</evidence>
<keyword evidence="5 6" id="KW-0539">Nucleus</keyword>
<dbReference type="Gene3D" id="6.10.250.2430">
    <property type="match status" value="1"/>
</dbReference>
<protein>
    <recommendedName>
        <fullName evidence="6">Transcriptional activator HAP2</fullName>
    </recommendedName>
</protein>
<evidence type="ECO:0000256" key="3">
    <source>
        <dbReference type="ARBA" id="ARBA00023125"/>
    </source>
</evidence>
<comment type="subcellular location">
    <subcellularLocation>
        <location evidence="1 6">Nucleus</location>
    </subcellularLocation>
</comment>
<accession>A0A437AJF6</accession>
<dbReference type="VEuPathDB" id="MicrosporidiaDB:TUBRATIS_22530"/>
<reference evidence="7 8" key="1">
    <citation type="submission" date="2018-10" db="EMBL/GenBank/DDBJ databases">
        <title>Draft genome sequence of the microsporidian Tubulinosema ratisbonensis.</title>
        <authorList>
            <person name="Polonais V."/>
            <person name="Peyretaillade E."/>
            <person name="Niehus S."/>
            <person name="Wawrzyniak I."/>
            <person name="Franchet A."/>
            <person name="Gaspin C."/>
            <person name="Reichstadt M."/>
            <person name="Belser C."/>
            <person name="Labadie K."/>
            <person name="Delbac F."/>
            <person name="Ferrandon D."/>
        </authorList>
    </citation>
    <scope>NUCLEOTIDE SEQUENCE [LARGE SCALE GENOMIC DNA]</scope>
    <source>
        <strain evidence="7 8">Franzen</strain>
    </source>
</reference>
<dbReference type="GO" id="GO:0003677">
    <property type="term" value="F:DNA binding"/>
    <property type="evidence" value="ECO:0007669"/>
    <property type="project" value="UniProtKB-KW"/>
</dbReference>
<dbReference type="GO" id="GO:0003700">
    <property type="term" value="F:DNA-binding transcription factor activity"/>
    <property type="evidence" value="ECO:0007669"/>
    <property type="project" value="UniProtKB-UniRule"/>
</dbReference>
<name>A0A437AJF6_9MICR</name>
<dbReference type="Pfam" id="PF02045">
    <property type="entry name" value="CBFB_NFYA"/>
    <property type="match status" value="1"/>
</dbReference>
<keyword evidence="3 6" id="KW-0238">DNA-binding</keyword>
<keyword evidence="2 6" id="KW-0805">Transcription regulation</keyword>
<evidence type="ECO:0000313" key="7">
    <source>
        <dbReference type="EMBL" id="RVD91301.1"/>
    </source>
</evidence>
<evidence type="ECO:0000256" key="2">
    <source>
        <dbReference type="ARBA" id="ARBA00023015"/>
    </source>
</evidence>
<gene>
    <name evidence="7" type="ORF">TUBRATIS_22530</name>
</gene>
<dbReference type="SMART" id="SM00521">
    <property type="entry name" value="CBF"/>
    <property type="match status" value="1"/>
</dbReference>
<keyword evidence="8" id="KW-1185">Reference proteome</keyword>
<evidence type="ECO:0000256" key="6">
    <source>
        <dbReference type="RuleBase" id="RU367155"/>
    </source>
</evidence>
<dbReference type="OrthoDB" id="1097733at2759"/>
<dbReference type="InterPro" id="IPR001289">
    <property type="entry name" value="NFYA"/>
</dbReference>
<dbReference type="EMBL" id="RCSS01000575">
    <property type="protein sequence ID" value="RVD91301.1"/>
    <property type="molecule type" value="Genomic_DNA"/>
</dbReference>
<comment type="caution">
    <text evidence="7">The sequence shown here is derived from an EMBL/GenBank/DDBJ whole genome shotgun (WGS) entry which is preliminary data.</text>
</comment>
<comment type="similarity">
    <text evidence="6">Belongs to the NFYA/HAP2 subunit family.</text>
</comment>
<evidence type="ECO:0000313" key="8">
    <source>
        <dbReference type="Proteomes" id="UP000282876"/>
    </source>
</evidence>